<dbReference type="InterPro" id="IPR045089">
    <property type="entry name" value="PGGT1B-like"/>
</dbReference>
<evidence type="ECO:0000256" key="7">
    <source>
        <dbReference type="ARBA" id="ARBA00022833"/>
    </source>
</evidence>
<dbReference type="InterPro" id="IPR001330">
    <property type="entry name" value="Prenyltrans"/>
</dbReference>
<evidence type="ECO:0000256" key="4">
    <source>
        <dbReference type="ARBA" id="ARBA00022679"/>
    </source>
</evidence>
<reference evidence="9" key="1">
    <citation type="journal article" date="2020" name="Stud. Mycol.">
        <title>101 Dothideomycetes genomes: a test case for predicting lifestyles and emergence of pathogens.</title>
        <authorList>
            <person name="Haridas S."/>
            <person name="Albert R."/>
            <person name="Binder M."/>
            <person name="Bloem J."/>
            <person name="Labutti K."/>
            <person name="Salamov A."/>
            <person name="Andreopoulos B."/>
            <person name="Baker S."/>
            <person name="Barry K."/>
            <person name="Bills G."/>
            <person name="Bluhm B."/>
            <person name="Cannon C."/>
            <person name="Castanera R."/>
            <person name="Culley D."/>
            <person name="Daum C."/>
            <person name="Ezra D."/>
            <person name="Gonzalez J."/>
            <person name="Henrissat B."/>
            <person name="Kuo A."/>
            <person name="Liang C."/>
            <person name="Lipzen A."/>
            <person name="Lutzoni F."/>
            <person name="Magnuson J."/>
            <person name="Mondo S."/>
            <person name="Nolan M."/>
            <person name="Ohm R."/>
            <person name="Pangilinan J."/>
            <person name="Park H.-J."/>
            <person name="Ramirez L."/>
            <person name="Alfaro M."/>
            <person name="Sun H."/>
            <person name="Tritt A."/>
            <person name="Yoshinaga Y."/>
            <person name="Zwiers L.-H."/>
            <person name="Turgeon B."/>
            <person name="Goodwin S."/>
            <person name="Spatafora J."/>
            <person name="Crous P."/>
            <person name="Grigoriev I."/>
        </authorList>
    </citation>
    <scope>NUCLEOTIDE SEQUENCE</scope>
    <source>
        <strain evidence="9">CBS 675.92</strain>
    </source>
</reference>
<evidence type="ECO:0000313" key="10">
    <source>
        <dbReference type="Proteomes" id="UP000800035"/>
    </source>
</evidence>
<evidence type="ECO:0000259" key="8">
    <source>
        <dbReference type="Pfam" id="PF00432"/>
    </source>
</evidence>
<keyword evidence="7" id="KW-0862">Zinc</keyword>
<keyword evidence="10" id="KW-1185">Reference proteome</keyword>
<dbReference type="GO" id="GO:0005953">
    <property type="term" value="C:CAAX-protein geranylgeranyltransferase complex"/>
    <property type="evidence" value="ECO:0007669"/>
    <property type="project" value="TreeGrafter"/>
</dbReference>
<dbReference type="AlphaFoldDB" id="A0A6A5TEL5"/>
<dbReference type="OrthoDB" id="24893at2759"/>
<protein>
    <submittedName>
        <fullName evidence="9">Geranylgeranyl transferas-like protein type i beta subunit</fullName>
    </submittedName>
</protein>
<gene>
    <name evidence="9" type="ORF">CC80DRAFT_496591</name>
</gene>
<keyword evidence="5" id="KW-0479">Metal-binding</keyword>
<dbReference type="GO" id="GO:0004662">
    <property type="term" value="F:CAAX-protein geranylgeranyltransferase activity"/>
    <property type="evidence" value="ECO:0007669"/>
    <property type="project" value="TreeGrafter"/>
</dbReference>
<dbReference type="Gene3D" id="1.50.10.20">
    <property type="match status" value="1"/>
</dbReference>
<evidence type="ECO:0000256" key="2">
    <source>
        <dbReference type="ARBA" id="ARBA00010497"/>
    </source>
</evidence>
<dbReference type="SUPFAM" id="SSF48239">
    <property type="entry name" value="Terpenoid cyclases/Protein prenyltransferases"/>
    <property type="match status" value="1"/>
</dbReference>
<dbReference type="Pfam" id="PF00432">
    <property type="entry name" value="Prenyltrans"/>
    <property type="match status" value="1"/>
</dbReference>
<dbReference type="PANTHER" id="PTHR11774">
    <property type="entry name" value="GERANYLGERANYL TRANSFERASE TYPE BETA SUBUNIT"/>
    <property type="match status" value="1"/>
</dbReference>
<comment type="similarity">
    <text evidence="2">Belongs to the protein prenyltransferase subunit beta family.</text>
</comment>
<evidence type="ECO:0000256" key="5">
    <source>
        <dbReference type="ARBA" id="ARBA00022723"/>
    </source>
</evidence>
<evidence type="ECO:0000256" key="1">
    <source>
        <dbReference type="ARBA" id="ARBA00001947"/>
    </source>
</evidence>
<organism evidence="9 10">
    <name type="scientific">Byssothecium circinans</name>
    <dbReference type="NCBI Taxonomy" id="147558"/>
    <lineage>
        <taxon>Eukaryota</taxon>
        <taxon>Fungi</taxon>
        <taxon>Dikarya</taxon>
        <taxon>Ascomycota</taxon>
        <taxon>Pezizomycotina</taxon>
        <taxon>Dothideomycetes</taxon>
        <taxon>Pleosporomycetidae</taxon>
        <taxon>Pleosporales</taxon>
        <taxon>Massarineae</taxon>
        <taxon>Massarinaceae</taxon>
        <taxon>Byssothecium</taxon>
    </lineage>
</organism>
<keyword evidence="4" id="KW-0808">Transferase</keyword>
<evidence type="ECO:0000256" key="6">
    <source>
        <dbReference type="ARBA" id="ARBA00022737"/>
    </source>
</evidence>
<name>A0A6A5TEL5_9PLEO</name>
<comment type="cofactor">
    <cofactor evidence="1">
        <name>Zn(2+)</name>
        <dbReference type="ChEBI" id="CHEBI:29105"/>
    </cofactor>
</comment>
<feature type="domain" description="Prenyltransferase alpha-alpha toroid" evidence="8">
    <location>
        <begin position="9"/>
        <end position="402"/>
    </location>
</feature>
<dbReference type="Proteomes" id="UP000800035">
    <property type="component" value="Unassembled WGS sequence"/>
</dbReference>
<keyword evidence="6" id="KW-0677">Repeat</keyword>
<dbReference type="InterPro" id="IPR008930">
    <property type="entry name" value="Terpenoid_cyclase/PrenylTrfase"/>
</dbReference>
<dbReference type="GO" id="GO:0046872">
    <property type="term" value="F:metal ion binding"/>
    <property type="evidence" value="ECO:0007669"/>
    <property type="project" value="UniProtKB-KW"/>
</dbReference>
<evidence type="ECO:0000313" key="9">
    <source>
        <dbReference type="EMBL" id="KAF1950670.1"/>
    </source>
</evidence>
<accession>A0A6A5TEL5</accession>
<dbReference type="EMBL" id="ML977023">
    <property type="protein sequence ID" value="KAF1950670.1"/>
    <property type="molecule type" value="Genomic_DNA"/>
</dbReference>
<sequence length="432" mass="48402">MASGDESKLNYAAHIRFWRRNLKTFLPHHYTGNDANRMLLACFILSALDILGDLPTAFSAEERKAYIDWVYKCQLPEGGFRPAPATDFGAARNDDNKIWDPAHLPGTFFALVTLVILGDDLEKVKRRDLLLWLTKIQRPDGSFGETLGENGQVEGGNDSRFGFMATAIRWVLRGKLEGPVDGVPDIKVDSFVECVRQAECYDGALSESPFHEAHAGFTCTAIFALSLVDRLPVSKADGRVRGIVNLPKTLHWLVSRQTLTIDEEDAMDTYKDETDSSATCHDAHSFLKLQDYPSLRGKKSFEDKTPSLAEFQWVGVNGRPNKIGDTCYAYWVLASIYVLGYQHVVDTRPIRRWLVEKTQHMVGGFGKAPGDHPDIYHSFLGLLVVSMMGEAGLQDIDVALCITNKAKRHLEALPWRRKLLGLDDVRTKETSE</sequence>
<dbReference type="PANTHER" id="PTHR11774:SF4">
    <property type="entry name" value="GERANYLGERANYL TRANSFERASE TYPE-1 SUBUNIT BETA"/>
    <property type="match status" value="1"/>
</dbReference>
<proteinExistence type="inferred from homology"/>
<keyword evidence="3" id="KW-0637">Prenyltransferase</keyword>
<evidence type="ECO:0000256" key="3">
    <source>
        <dbReference type="ARBA" id="ARBA00022602"/>
    </source>
</evidence>